<accession>A0AAV1IZB5</accession>
<dbReference type="GO" id="GO:0006107">
    <property type="term" value="P:oxaloacetate metabolic process"/>
    <property type="evidence" value="ECO:0007669"/>
    <property type="project" value="UniProtKB-ARBA"/>
</dbReference>
<dbReference type="PANTHER" id="PTHR42796">
    <property type="entry name" value="FUMARYLACETOACETATE HYDROLASE DOMAIN-CONTAINING PROTEIN 2A-RELATED"/>
    <property type="match status" value="1"/>
</dbReference>
<protein>
    <recommendedName>
        <fullName evidence="3">Fumarylacetoacetase-like C-terminal domain-containing protein</fullName>
    </recommendedName>
</protein>
<dbReference type="SUPFAM" id="SSF56529">
    <property type="entry name" value="FAH"/>
    <property type="match status" value="1"/>
</dbReference>
<gene>
    <name evidence="4" type="ORF">LNINA_LOCUS1099</name>
</gene>
<dbReference type="FunFam" id="3.90.850.10:FF:000002">
    <property type="entry name" value="2-hydroxyhepta-2,4-diene-1,7-dioate isomerase"/>
    <property type="match status" value="1"/>
</dbReference>
<dbReference type="InterPro" id="IPR036663">
    <property type="entry name" value="Fumarylacetoacetase_C_sf"/>
</dbReference>
<feature type="domain" description="Fumarylacetoacetase-like C-terminal" evidence="3">
    <location>
        <begin position="80"/>
        <end position="287"/>
    </location>
</feature>
<keyword evidence="2" id="KW-0479">Metal-binding</keyword>
<dbReference type="GO" id="GO:0050163">
    <property type="term" value="F:oxaloacetate tautomerase activity"/>
    <property type="evidence" value="ECO:0007669"/>
    <property type="project" value="UniProtKB-ARBA"/>
</dbReference>
<evidence type="ECO:0000313" key="5">
    <source>
        <dbReference type="Proteomes" id="UP001497472"/>
    </source>
</evidence>
<evidence type="ECO:0000313" key="4">
    <source>
        <dbReference type="EMBL" id="CAK1541087.1"/>
    </source>
</evidence>
<evidence type="ECO:0000259" key="3">
    <source>
        <dbReference type="Pfam" id="PF01557"/>
    </source>
</evidence>
<evidence type="ECO:0000256" key="1">
    <source>
        <dbReference type="ARBA" id="ARBA00010211"/>
    </source>
</evidence>
<proteinExistence type="inferred from homology"/>
<dbReference type="EMBL" id="CAVLEF010000002">
    <property type="protein sequence ID" value="CAK1541087.1"/>
    <property type="molecule type" value="Genomic_DNA"/>
</dbReference>
<dbReference type="Pfam" id="PF01557">
    <property type="entry name" value="FAA_hydrolase"/>
    <property type="match status" value="1"/>
</dbReference>
<dbReference type="GO" id="GO:0046872">
    <property type="term" value="F:metal ion binding"/>
    <property type="evidence" value="ECO:0007669"/>
    <property type="project" value="UniProtKB-KW"/>
</dbReference>
<reference evidence="4 5" key="1">
    <citation type="submission" date="2023-11" db="EMBL/GenBank/DDBJ databases">
        <authorList>
            <person name="Okamura Y."/>
        </authorList>
    </citation>
    <scope>NUCLEOTIDE SEQUENCE [LARGE SCALE GENOMIC DNA]</scope>
</reference>
<dbReference type="AlphaFoldDB" id="A0AAV1IZB5"/>
<comment type="similarity">
    <text evidence="1">Belongs to the FAH family.</text>
</comment>
<comment type="caution">
    <text evidence="4">The sequence shown here is derived from an EMBL/GenBank/DDBJ whole genome shotgun (WGS) entry which is preliminary data.</text>
</comment>
<dbReference type="Proteomes" id="UP001497472">
    <property type="component" value="Unassembled WGS sequence"/>
</dbReference>
<keyword evidence="5" id="KW-1185">Reference proteome</keyword>
<dbReference type="InterPro" id="IPR011234">
    <property type="entry name" value="Fumarylacetoacetase-like_C"/>
</dbReference>
<sequence>MKFVQFTYKNKPNEIRVGYLDDDKVIDLNKALPELPTTLLEILRNEQMEKIFGFCGCVSKPATESMSAIDLKAPITGMDKVLCIGLNYKDHCEEQNLTPPEVPMIFSKFASTVVGPSDAVKLRTAVTDKVDWEVELCVVIGKPTSNVKAADAFDYIFGYTVAQDISARDWQKAKNGGQFLLGKSMDTFCPIGPCIATSNEISDPQKLKIQCSVNGVLKQSSCTDQLVHKIQDVIERLSSVMTLLPGDIILTGTPGGVGMYRSPPEYLKPGDVVQSYIQDIGTLETKIEKF</sequence>
<evidence type="ECO:0000256" key="2">
    <source>
        <dbReference type="ARBA" id="ARBA00022723"/>
    </source>
</evidence>
<dbReference type="InterPro" id="IPR051121">
    <property type="entry name" value="FAH"/>
</dbReference>
<dbReference type="PANTHER" id="PTHR42796:SF4">
    <property type="entry name" value="FUMARYLACETOACETATE HYDROLASE DOMAIN-CONTAINING PROTEIN 2A"/>
    <property type="match status" value="1"/>
</dbReference>
<dbReference type="Gene3D" id="3.90.850.10">
    <property type="entry name" value="Fumarylacetoacetase-like, C-terminal domain"/>
    <property type="match status" value="1"/>
</dbReference>
<name>A0AAV1IZB5_9NEOP</name>
<organism evidence="4 5">
    <name type="scientific">Leptosia nina</name>
    <dbReference type="NCBI Taxonomy" id="320188"/>
    <lineage>
        <taxon>Eukaryota</taxon>
        <taxon>Metazoa</taxon>
        <taxon>Ecdysozoa</taxon>
        <taxon>Arthropoda</taxon>
        <taxon>Hexapoda</taxon>
        <taxon>Insecta</taxon>
        <taxon>Pterygota</taxon>
        <taxon>Neoptera</taxon>
        <taxon>Endopterygota</taxon>
        <taxon>Lepidoptera</taxon>
        <taxon>Glossata</taxon>
        <taxon>Ditrysia</taxon>
        <taxon>Papilionoidea</taxon>
        <taxon>Pieridae</taxon>
        <taxon>Pierinae</taxon>
        <taxon>Leptosia</taxon>
    </lineage>
</organism>